<reference evidence="1" key="1">
    <citation type="submission" date="2022-09" db="EMBL/GenBank/DDBJ databases">
        <title>A Global Phylogenomic Analysis of the Shiitake Genus Lentinula.</title>
        <authorList>
            <consortium name="DOE Joint Genome Institute"/>
            <person name="Sierra-Patev S."/>
            <person name="Min B."/>
            <person name="Naranjo-Ortiz M."/>
            <person name="Looney B."/>
            <person name="Konkel Z."/>
            <person name="Slot J.C."/>
            <person name="Sakamoto Y."/>
            <person name="Steenwyk J.L."/>
            <person name="Rokas A."/>
            <person name="Carro J."/>
            <person name="Camarero S."/>
            <person name="Ferreira P."/>
            <person name="Molpeceres G."/>
            <person name="Ruiz-Duenas F.J."/>
            <person name="Serrano A."/>
            <person name="Henrissat B."/>
            <person name="Drula E."/>
            <person name="Hughes K.W."/>
            <person name="Mata J.L."/>
            <person name="Ishikawa N.K."/>
            <person name="Vargas-Isla R."/>
            <person name="Ushijima S."/>
            <person name="Smith C.A."/>
            <person name="Ahrendt S."/>
            <person name="Andreopoulos W."/>
            <person name="He G."/>
            <person name="Labutti K."/>
            <person name="Lipzen A."/>
            <person name="Ng V."/>
            <person name="Riley R."/>
            <person name="Sandor L."/>
            <person name="Barry K."/>
            <person name="Martinez A.T."/>
            <person name="Xiao Y."/>
            <person name="Gibbons J.G."/>
            <person name="Terashima K."/>
            <person name="Grigoriev I.V."/>
            <person name="Hibbett D.S."/>
        </authorList>
    </citation>
    <scope>NUCLEOTIDE SEQUENCE</scope>
    <source>
        <strain evidence="1">TMI1499</strain>
    </source>
</reference>
<keyword evidence="2" id="KW-1185">Reference proteome</keyword>
<evidence type="ECO:0000313" key="1">
    <source>
        <dbReference type="EMBL" id="KAJ3812185.1"/>
    </source>
</evidence>
<name>A0ACC1U575_9AGAR</name>
<dbReference type="Proteomes" id="UP001163835">
    <property type="component" value="Unassembled WGS sequence"/>
</dbReference>
<sequence length="354" mass="40449">MENSYLVQKTTHYGGRGLFAKIPIPKDTLLVSTSPYASVVYRRYRKEVCAQCFSYAYEYNRNTWKVKHEFDGGSSYFCSDACKEDWQSTQNVDGLAAKVNAALDRLEKTMKKRFAKESENVSSPLSTSTISMADIDSAWKRAEETSINAASKEPLNELELDTARFLASAIIRRHLEVIYPSSSNELTTGTWSQVLQLQDNELAYTQGRPYAIASHLCIYRFLRSALWYNIPILRPYVESSDTIRALLARDQGNAFGLFEVVGDSEMLGYAIFSAGSYFNHDCSPNIRKERQGRSMVFYTKRDIQQNEELCINYIDIEDVVNVRRESLSKDWFFDCSCQRCNLELSQTALAVFLD</sequence>
<comment type="caution">
    <text evidence="1">The sequence shown here is derived from an EMBL/GenBank/DDBJ whole genome shotgun (WGS) entry which is preliminary data.</text>
</comment>
<dbReference type="EMBL" id="MU795031">
    <property type="protein sequence ID" value="KAJ3812185.1"/>
    <property type="molecule type" value="Genomic_DNA"/>
</dbReference>
<protein>
    <submittedName>
        <fullName evidence="1">Uncharacterized protein</fullName>
    </submittedName>
</protein>
<evidence type="ECO:0000313" key="2">
    <source>
        <dbReference type="Proteomes" id="UP001163835"/>
    </source>
</evidence>
<organism evidence="1 2">
    <name type="scientific">Lentinula aff. lateritia</name>
    <dbReference type="NCBI Taxonomy" id="2804960"/>
    <lineage>
        <taxon>Eukaryota</taxon>
        <taxon>Fungi</taxon>
        <taxon>Dikarya</taxon>
        <taxon>Basidiomycota</taxon>
        <taxon>Agaricomycotina</taxon>
        <taxon>Agaricomycetes</taxon>
        <taxon>Agaricomycetidae</taxon>
        <taxon>Agaricales</taxon>
        <taxon>Marasmiineae</taxon>
        <taxon>Omphalotaceae</taxon>
        <taxon>Lentinula</taxon>
    </lineage>
</organism>
<proteinExistence type="predicted"/>
<gene>
    <name evidence="1" type="ORF">F5876DRAFT_64178</name>
</gene>
<accession>A0ACC1U575</accession>